<name>A0A419I9C6_9PSEU</name>
<dbReference type="Pfam" id="PF08530">
    <property type="entry name" value="PepX_C"/>
    <property type="match status" value="1"/>
</dbReference>
<organism evidence="3 4">
    <name type="scientific">Amycolatopsis panacis</name>
    <dbReference type="NCBI Taxonomy" id="2340917"/>
    <lineage>
        <taxon>Bacteria</taxon>
        <taxon>Bacillati</taxon>
        <taxon>Actinomycetota</taxon>
        <taxon>Actinomycetes</taxon>
        <taxon>Pseudonocardiales</taxon>
        <taxon>Pseudonocardiaceae</taxon>
        <taxon>Amycolatopsis</taxon>
    </lineage>
</organism>
<dbReference type="InterPro" id="IPR013736">
    <property type="entry name" value="Xaa-Pro_dipept_C"/>
</dbReference>
<keyword evidence="4" id="KW-1185">Reference proteome</keyword>
<evidence type="ECO:0000259" key="2">
    <source>
        <dbReference type="Pfam" id="PF08530"/>
    </source>
</evidence>
<proteinExistence type="predicted"/>
<dbReference type="OrthoDB" id="5240615at2"/>
<dbReference type="Proteomes" id="UP000285112">
    <property type="component" value="Unassembled WGS sequence"/>
</dbReference>
<dbReference type="EMBL" id="QZFV01000061">
    <property type="protein sequence ID" value="RJQ89126.1"/>
    <property type="molecule type" value="Genomic_DNA"/>
</dbReference>
<feature type="domain" description="Xaa-Pro dipeptidyl-peptidase C-terminal" evidence="2">
    <location>
        <begin position="14"/>
        <end position="81"/>
    </location>
</feature>
<dbReference type="RefSeq" id="WP_120022231.1">
    <property type="nucleotide sequence ID" value="NZ_QZFV01000061.1"/>
</dbReference>
<dbReference type="InterPro" id="IPR008979">
    <property type="entry name" value="Galactose-bd-like_sf"/>
</dbReference>
<dbReference type="GO" id="GO:0008239">
    <property type="term" value="F:dipeptidyl-peptidase activity"/>
    <property type="evidence" value="ECO:0007669"/>
    <property type="project" value="InterPro"/>
</dbReference>
<dbReference type="AlphaFoldDB" id="A0A419I9C6"/>
<comment type="caution">
    <text evidence="3">The sequence shown here is derived from an EMBL/GenBank/DDBJ whole genome shotgun (WGS) entry which is preliminary data.</text>
</comment>
<sequence length="88" mass="10069">MRLCRVPSRTGRIRPLEPDVPTLLEVEIWPASFTLEPGQRLRLQVRADDDNLGRLAHDDPADRKRDRAPTLHFGGTHASHLYPPVIRE</sequence>
<accession>A0A419I9C6</accession>
<protein>
    <recommendedName>
        <fullName evidence="2">Xaa-Pro dipeptidyl-peptidase C-terminal domain-containing protein</fullName>
    </recommendedName>
</protein>
<dbReference type="SUPFAM" id="SSF49785">
    <property type="entry name" value="Galactose-binding domain-like"/>
    <property type="match status" value="1"/>
</dbReference>
<reference evidence="3 4" key="1">
    <citation type="submission" date="2018-09" db="EMBL/GenBank/DDBJ databases">
        <title>YIM PH 21725 draft genome.</title>
        <authorList>
            <person name="Miao C."/>
        </authorList>
    </citation>
    <scope>NUCLEOTIDE SEQUENCE [LARGE SCALE GENOMIC DNA]</scope>
    <source>
        <strain evidence="4">YIM PH21725</strain>
    </source>
</reference>
<evidence type="ECO:0000313" key="4">
    <source>
        <dbReference type="Proteomes" id="UP000285112"/>
    </source>
</evidence>
<dbReference type="Gene3D" id="2.60.120.260">
    <property type="entry name" value="Galactose-binding domain-like"/>
    <property type="match status" value="1"/>
</dbReference>
<feature type="region of interest" description="Disordered" evidence="1">
    <location>
        <begin position="52"/>
        <end position="88"/>
    </location>
</feature>
<evidence type="ECO:0000256" key="1">
    <source>
        <dbReference type="SAM" id="MobiDB-lite"/>
    </source>
</evidence>
<feature type="compositionally biased region" description="Basic and acidic residues" evidence="1">
    <location>
        <begin position="52"/>
        <end position="69"/>
    </location>
</feature>
<evidence type="ECO:0000313" key="3">
    <source>
        <dbReference type="EMBL" id="RJQ89126.1"/>
    </source>
</evidence>
<gene>
    <name evidence="3" type="ORF">D5S19_05530</name>
</gene>